<dbReference type="InterPro" id="IPR027417">
    <property type="entry name" value="P-loop_NTPase"/>
</dbReference>
<dbReference type="Gene3D" id="3.40.50.300">
    <property type="entry name" value="P-loop containing nucleotide triphosphate hydrolases"/>
    <property type="match status" value="1"/>
</dbReference>
<proteinExistence type="predicted"/>
<organism evidence="2 3">
    <name type="scientific">Jaapia argillacea MUCL 33604</name>
    <dbReference type="NCBI Taxonomy" id="933084"/>
    <lineage>
        <taxon>Eukaryota</taxon>
        <taxon>Fungi</taxon>
        <taxon>Dikarya</taxon>
        <taxon>Basidiomycota</taxon>
        <taxon>Agaricomycotina</taxon>
        <taxon>Agaricomycetes</taxon>
        <taxon>Agaricomycetidae</taxon>
        <taxon>Jaapiales</taxon>
        <taxon>Jaapiaceae</taxon>
        <taxon>Jaapia</taxon>
    </lineage>
</organism>
<name>A0A067Q0E8_9AGAM</name>
<accession>A0A067Q0E8</accession>
<keyword evidence="3" id="KW-1185">Reference proteome</keyword>
<evidence type="ECO:0000313" key="2">
    <source>
        <dbReference type="EMBL" id="KDQ56947.1"/>
    </source>
</evidence>
<dbReference type="InParanoid" id="A0A067Q0E8"/>
<dbReference type="OrthoDB" id="59699at2759"/>
<dbReference type="SUPFAM" id="SSF52540">
    <property type="entry name" value="P-loop containing nucleoside triphosphate hydrolases"/>
    <property type="match status" value="1"/>
</dbReference>
<dbReference type="Proteomes" id="UP000027265">
    <property type="component" value="Unassembled WGS sequence"/>
</dbReference>
<protein>
    <submittedName>
        <fullName evidence="2">Uncharacterized protein</fullName>
    </submittedName>
</protein>
<evidence type="ECO:0000256" key="1">
    <source>
        <dbReference type="SAM" id="MobiDB-lite"/>
    </source>
</evidence>
<reference evidence="3" key="1">
    <citation type="journal article" date="2014" name="Proc. Natl. Acad. Sci. U.S.A.">
        <title>Extensive sampling of basidiomycete genomes demonstrates inadequacy of the white-rot/brown-rot paradigm for wood decay fungi.</title>
        <authorList>
            <person name="Riley R."/>
            <person name="Salamov A.A."/>
            <person name="Brown D.W."/>
            <person name="Nagy L.G."/>
            <person name="Floudas D."/>
            <person name="Held B.W."/>
            <person name="Levasseur A."/>
            <person name="Lombard V."/>
            <person name="Morin E."/>
            <person name="Otillar R."/>
            <person name="Lindquist E.A."/>
            <person name="Sun H."/>
            <person name="LaButti K.M."/>
            <person name="Schmutz J."/>
            <person name="Jabbour D."/>
            <person name="Luo H."/>
            <person name="Baker S.E."/>
            <person name="Pisabarro A.G."/>
            <person name="Walton J.D."/>
            <person name="Blanchette R.A."/>
            <person name="Henrissat B."/>
            <person name="Martin F."/>
            <person name="Cullen D."/>
            <person name="Hibbett D.S."/>
            <person name="Grigoriev I.V."/>
        </authorList>
    </citation>
    <scope>NUCLEOTIDE SEQUENCE [LARGE SCALE GENOMIC DNA]</scope>
    <source>
        <strain evidence="3">MUCL 33604</strain>
    </source>
</reference>
<dbReference type="EMBL" id="KL197720">
    <property type="protein sequence ID" value="KDQ56947.1"/>
    <property type="molecule type" value="Genomic_DNA"/>
</dbReference>
<dbReference type="CDD" id="cd00882">
    <property type="entry name" value="Ras_like_GTPase"/>
    <property type="match status" value="1"/>
</dbReference>
<feature type="region of interest" description="Disordered" evidence="1">
    <location>
        <begin position="1"/>
        <end position="22"/>
    </location>
</feature>
<gene>
    <name evidence="2" type="ORF">JAAARDRAFT_178383</name>
</gene>
<sequence length="279" mass="31631">MADIADHSAPNVNPDPLDETTPSYSDFIEAKRDCPQFRILIIGRANAGKTTILQKVCNAKPGTKPIIYDHDGNKLRSSWFKKPTTMRGEHDIQHQITYPGSNFVFHDSRGFEAGSENELQTVKEFIDVYATYGRLRDRLHVIWYCIPLDGDRPVSAAEMSFFDIGTGDVPVVAIFTKFDAQIVKAVDELKSQGQDLESAWKEAPQFALEKFQQQYLNQLKKAKYPPKEWVCLQDMNKPLNQCPELTDKTVTAIDDTTLQLIFITTEANNLKLCTKRAIQ</sequence>
<evidence type="ECO:0000313" key="3">
    <source>
        <dbReference type="Proteomes" id="UP000027265"/>
    </source>
</evidence>
<dbReference type="HOGENOM" id="CLU_023805_1_0_1"/>
<dbReference type="STRING" id="933084.A0A067Q0E8"/>
<dbReference type="AlphaFoldDB" id="A0A067Q0E8"/>